<evidence type="ECO:0000313" key="2">
    <source>
        <dbReference type="Proteomes" id="UP000216682"/>
    </source>
</evidence>
<dbReference type="AlphaFoldDB" id="A0A265E585"/>
<accession>A0A265E585</accession>
<gene>
    <name evidence="1" type="ORF">CFN03_09785</name>
</gene>
<proteinExistence type="predicted"/>
<sequence>MELIVFLLIFGLVLFGYNRLMGYRKGQIVLDLEERYTDQSKYVEAVKHELVKEGGSVEYQGKGRFLVDGQTYILIERNDSMGGGMIQRTILKPEK</sequence>
<dbReference type="RefSeq" id="WP_094906866.1">
    <property type="nucleotide sequence ID" value="NZ_NPEZ01000004.1"/>
</dbReference>
<dbReference type="Proteomes" id="UP000216682">
    <property type="component" value="Unassembled WGS sequence"/>
</dbReference>
<protein>
    <submittedName>
        <fullName evidence="1">Uncharacterized protein</fullName>
    </submittedName>
</protein>
<reference evidence="1 2" key="1">
    <citation type="submission" date="2017-07" db="EMBL/GenBank/DDBJ databases">
        <title>Shotgun whole genome sequences of three halophilic bacterial isolates.</title>
        <authorList>
            <person name="Pozzo T."/>
            <person name="Higdon S.M."/>
            <person name="Quillaguaman J."/>
        </authorList>
    </citation>
    <scope>NUCLEOTIDE SEQUENCE [LARGE SCALE GENOMIC DNA]</scope>
    <source>
        <strain evidence="1 2">BU-1</strain>
    </source>
</reference>
<evidence type="ECO:0000313" key="1">
    <source>
        <dbReference type="EMBL" id="OZT76744.1"/>
    </source>
</evidence>
<dbReference type="EMBL" id="NPEZ01000004">
    <property type="protein sequence ID" value="OZT76744.1"/>
    <property type="molecule type" value="Genomic_DNA"/>
</dbReference>
<organism evidence="1 2">
    <name type="scientific">Salinicoccus roseus</name>
    <dbReference type="NCBI Taxonomy" id="45670"/>
    <lineage>
        <taxon>Bacteria</taxon>
        <taxon>Bacillati</taxon>
        <taxon>Bacillota</taxon>
        <taxon>Bacilli</taxon>
        <taxon>Bacillales</taxon>
        <taxon>Staphylococcaceae</taxon>
        <taxon>Salinicoccus</taxon>
    </lineage>
</organism>
<comment type="caution">
    <text evidence="1">The sequence shown here is derived from an EMBL/GenBank/DDBJ whole genome shotgun (WGS) entry which is preliminary data.</text>
</comment>
<name>A0A265E585_9STAP</name>